<protein>
    <recommendedName>
        <fullName evidence="1 8">Tyrosine--tRNA ligase</fullName>
        <ecNumber evidence="1 8">6.1.1.1</ecNumber>
    </recommendedName>
</protein>
<dbReference type="Gene3D" id="1.10.240.10">
    <property type="entry name" value="Tyrosyl-Transfer RNA Synthetase"/>
    <property type="match status" value="1"/>
</dbReference>
<dbReference type="SUPFAM" id="SSF52374">
    <property type="entry name" value="Nucleotidylyl transferase"/>
    <property type="match status" value="1"/>
</dbReference>
<dbReference type="CDD" id="cd00805">
    <property type="entry name" value="TyrRS_core"/>
    <property type="match status" value="1"/>
</dbReference>
<dbReference type="GO" id="GO:0006437">
    <property type="term" value="P:tyrosyl-tRNA aminoacylation"/>
    <property type="evidence" value="ECO:0007669"/>
    <property type="project" value="UniProtKB-UniRule"/>
</dbReference>
<dbReference type="PRINTS" id="PR01040">
    <property type="entry name" value="TRNASYNTHTYR"/>
</dbReference>
<dbReference type="PANTHER" id="PTHR11766">
    <property type="entry name" value="TYROSYL-TRNA SYNTHETASE"/>
    <property type="match status" value="1"/>
</dbReference>
<evidence type="ECO:0000256" key="5">
    <source>
        <dbReference type="ARBA" id="ARBA00022917"/>
    </source>
</evidence>
<dbReference type="GO" id="GO:0005524">
    <property type="term" value="F:ATP binding"/>
    <property type="evidence" value="ECO:0007669"/>
    <property type="project" value="UniProtKB-KW"/>
</dbReference>
<dbReference type="GO" id="GO:0005829">
    <property type="term" value="C:cytosol"/>
    <property type="evidence" value="ECO:0007669"/>
    <property type="project" value="TreeGrafter"/>
</dbReference>
<dbReference type="Pfam" id="PF00579">
    <property type="entry name" value="tRNA-synt_1b"/>
    <property type="match status" value="1"/>
</dbReference>
<dbReference type="EMBL" id="LCBC01000012">
    <property type="protein sequence ID" value="KKS03930.1"/>
    <property type="molecule type" value="Genomic_DNA"/>
</dbReference>
<evidence type="ECO:0000256" key="2">
    <source>
        <dbReference type="ARBA" id="ARBA00022598"/>
    </source>
</evidence>
<dbReference type="EC" id="6.1.1.1" evidence="1 8"/>
<dbReference type="InterPro" id="IPR014729">
    <property type="entry name" value="Rossmann-like_a/b/a_fold"/>
</dbReference>
<dbReference type="NCBIfam" id="TIGR00234">
    <property type="entry name" value="tyrS"/>
    <property type="match status" value="1"/>
</dbReference>
<comment type="caution">
    <text evidence="10">The sequence shown here is derived from an EMBL/GenBank/DDBJ whole genome shotgun (WGS) entry which is preliminary data.</text>
</comment>
<organism evidence="10 11">
    <name type="scientific">Candidatus Curtissbacteria bacterium GW2011_GWA2_41_24</name>
    <dbReference type="NCBI Taxonomy" id="1618411"/>
    <lineage>
        <taxon>Bacteria</taxon>
        <taxon>Candidatus Curtissiibacteriota</taxon>
    </lineage>
</organism>
<dbReference type="PATRIC" id="fig|1618411.3.peg.733"/>
<comment type="catalytic activity">
    <reaction evidence="7">
        <text>tRNA(Tyr) + L-tyrosine + ATP = L-tyrosyl-tRNA(Tyr) + AMP + diphosphate + H(+)</text>
        <dbReference type="Rhea" id="RHEA:10220"/>
        <dbReference type="Rhea" id="RHEA-COMP:9706"/>
        <dbReference type="Rhea" id="RHEA-COMP:9707"/>
        <dbReference type="ChEBI" id="CHEBI:15378"/>
        <dbReference type="ChEBI" id="CHEBI:30616"/>
        <dbReference type="ChEBI" id="CHEBI:33019"/>
        <dbReference type="ChEBI" id="CHEBI:58315"/>
        <dbReference type="ChEBI" id="CHEBI:78442"/>
        <dbReference type="ChEBI" id="CHEBI:78536"/>
        <dbReference type="ChEBI" id="CHEBI:456215"/>
        <dbReference type="EC" id="6.1.1.1"/>
    </reaction>
</comment>
<evidence type="ECO:0000256" key="6">
    <source>
        <dbReference type="ARBA" id="ARBA00023146"/>
    </source>
</evidence>
<evidence type="ECO:0000313" key="10">
    <source>
        <dbReference type="EMBL" id="KKS03930.1"/>
    </source>
</evidence>
<keyword evidence="2 9" id="KW-0436">Ligase</keyword>
<dbReference type="GO" id="GO:0004831">
    <property type="term" value="F:tyrosine-tRNA ligase activity"/>
    <property type="evidence" value="ECO:0007669"/>
    <property type="project" value="UniProtKB-UniRule"/>
</dbReference>
<proteinExistence type="inferred from homology"/>
<dbReference type="AlphaFoldDB" id="A0A0G0VSR0"/>
<dbReference type="Proteomes" id="UP000034493">
    <property type="component" value="Unassembled WGS sequence"/>
</dbReference>
<dbReference type="InterPro" id="IPR002307">
    <property type="entry name" value="Tyr-tRNA-ligase"/>
</dbReference>
<gene>
    <name evidence="10" type="ORF">UU56_C0012G0004</name>
</gene>
<evidence type="ECO:0000256" key="4">
    <source>
        <dbReference type="ARBA" id="ARBA00022840"/>
    </source>
</evidence>
<evidence type="ECO:0000313" key="11">
    <source>
        <dbReference type="Proteomes" id="UP000034493"/>
    </source>
</evidence>
<dbReference type="InterPro" id="IPR024088">
    <property type="entry name" value="Tyr-tRNA-ligase_bac-type"/>
</dbReference>
<dbReference type="InterPro" id="IPR002305">
    <property type="entry name" value="aa-tRNA-synth_Ic"/>
</dbReference>
<dbReference type="PANTHER" id="PTHR11766:SF1">
    <property type="entry name" value="TYROSINE--TRNA LIGASE"/>
    <property type="match status" value="1"/>
</dbReference>
<evidence type="ECO:0000256" key="8">
    <source>
        <dbReference type="NCBIfam" id="TIGR00234"/>
    </source>
</evidence>
<accession>A0A0G0VSR0</accession>
<evidence type="ECO:0000256" key="7">
    <source>
        <dbReference type="ARBA" id="ARBA00048248"/>
    </source>
</evidence>
<keyword evidence="5 9" id="KW-0648">Protein biosynthesis</keyword>
<name>A0A0G0VSR0_9BACT</name>
<keyword evidence="3 9" id="KW-0547">Nucleotide-binding</keyword>
<keyword evidence="4 9" id="KW-0067">ATP-binding</keyword>
<reference evidence="10 11" key="1">
    <citation type="journal article" date="2015" name="Nature">
        <title>rRNA introns, odd ribosomes, and small enigmatic genomes across a large radiation of phyla.</title>
        <authorList>
            <person name="Brown C.T."/>
            <person name="Hug L.A."/>
            <person name="Thomas B.C."/>
            <person name="Sharon I."/>
            <person name="Castelle C.J."/>
            <person name="Singh A."/>
            <person name="Wilkins M.J."/>
            <person name="Williams K.H."/>
            <person name="Banfield J.F."/>
        </authorList>
    </citation>
    <scope>NUCLEOTIDE SEQUENCE [LARGE SCALE GENOMIC DNA]</scope>
</reference>
<sequence>MDKIEELLNRGVDQVIPSKQKLRNVLRTSKKLRVYQGFDPSSPLLHIGHMIGLRKLREWQDLGHEVIFLIGDFTGRIGDPTGREKTRPLLSKKTVEENAKTYQEQAGKILDFSGKNPVKIKFNSEWLEKLSVPEILNLYSQVTYQQIIKRGMFKKRLEKDEDISFNEITYPIMQGYDSVAMDVDVEVGGRDQLFNMMIGRDLMHKMKHKNKFVMTTQLLVDSQGNKIGKTEGNAIALTDTPQKIFGAIMNVPDDVIVKGLECLTNVPHEEIKSAKNAIQRGQNPLQFKKTLAFEVVKQLDGQITAQRTQEEFEKVVQKKELPTFIPTVRASGATISEAIVSSGVSSSISQTKQLINQSGLSGTTSLQEPFKPITNPKAPFESDIYVKKGINIVKLEKEEK</sequence>
<dbReference type="Gene3D" id="3.40.50.620">
    <property type="entry name" value="HUPs"/>
    <property type="match status" value="1"/>
</dbReference>
<dbReference type="InterPro" id="IPR001412">
    <property type="entry name" value="aa-tRNA-synth_I_CS"/>
</dbReference>
<evidence type="ECO:0000256" key="1">
    <source>
        <dbReference type="ARBA" id="ARBA00013160"/>
    </source>
</evidence>
<dbReference type="PROSITE" id="PS00178">
    <property type="entry name" value="AA_TRNA_LIGASE_I"/>
    <property type="match status" value="1"/>
</dbReference>
<evidence type="ECO:0000256" key="3">
    <source>
        <dbReference type="ARBA" id="ARBA00022741"/>
    </source>
</evidence>
<keyword evidence="6 9" id="KW-0030">Aminoacyl-tRNA synthetase</keyword>
<comment type="similarity">
    <text evidence="9">Belongs to the class-I aminoacyl-tRNA synthetase family.</text>
</comment>
<evidence type="ECO:0000256" key="9">
    <source>
        <dbReference type="RuleBase" id="RU363036"/>
    </source>
</evidence>